<evidence type="ECO:0008006" key="4">
    <source>
        <dbReference type="Google" id="ProtNLM"/>
    </source>
</evidence>
<evidence type="ECO:0000313" key="3">
    <source>
        <dbReference type="Proteomes" id="UP000254807"/>
    </source>
</evidence>
<dbReference type="EMBL" id="UFYW01000001">
    <property type="protein sequence ID" value="STD82105.1"/>
    <property type="molecule type" value="Genomic_DNA"/>
</dbReference>
<dbReference type="Proteomes" id="UP000254807">
    <property type="component" value="Unassembled WGS sequence"/>
</dbReference>
<organism evidence="2 3">
    <name type="scientific">Enterococcus gallinarum</name>
    <dbReference type="NCBI Taxonomy" id="1353"/>
    <lineage>
        <taxon>Bacteria</taxon>
        <taxon>Bacillati</taxon>
        <taxon>Bacillota</taxon>
        <taxon>Bacilli</taxon>
        <taxon>Lactobacillales</taxon>
        <taxon>Enterococcaceae</taxon>
        <taxon>Enterococcus</taxon>
    </lineage>
</organism>
<sequence length="272" mass="31837">MVTSYRKASELIEVVGNVQASKDTVMKVVHEYETKYKEHEAYLEEYGTEGKCKVDYLYIEGDGVFVGGKDGTNKELAHFIVHEGIETNGQRKMTKNLKQFVGLGHQKTLNHVENYLYRTYDMKNTVIVTNSDGGKGYSQKTFKSLLPVVKRHEHFLDRYHISLKLEQRVFVPELIPVFQNAINNYSTIDLQCALDTLESHIETKEQETHVKKLRAYLRRNWKIIKPYHLRELSGEKQGIGIMESLHRILTFRMKRTSLKNEFCYEFSNCCWR</sequence>
<proteinExistence type="inferred from homology"/>
<comment type="similarity">
    <text evidence="1">Belongs to the UPF0236 family.</text>
</comment>
<evidence type="ECO:0000256" key="1">
    <source>
        <dbReference type="ARBA" id="ARBA00006539"/>
    </source>
</evidence>
<accession>A0A376GZV7</accession>
<evidence type="ECO:0000313" key="2">
    <source>
        <dbReference type="EMBL" id="STD82105.1"/>
    </source>
</evidence>
<protein>
    <recommendedName>
        <fullName evidence="4">ISLre2 family transposase</fullName>
    </recommendedName>
</protein>
<dbReference type="InterPro" id="IPR009620">
    <property type="entry name" value="UPF0236"/>
</dbReference>
<reference evidence="2 3" key="1">
    <citation type="submission" date="2018-06" db="EMBL/GenBank/DDBJ databases">
        <authorList>
            <consortium name="Pathogen Informatics"/>
            <person name="Doyle S."/>
        </authorList>
    </citation>
    <scope>NUCLEOTIDE SEQUENCE [LARGE SCALE GENOMIC DNA]</scope>
    <source>
        <strain evidence="2 3">NCTC12360</strain>
    </source>
</reference>
<dbReference type="Pfam" id="PF06782">
    <property type="entry name" value="UPF0236"/>
    <property type="match status" value="1"/>
</dbReference>
<dbReference type="AlphaFoldDB" id="A0A376GZV7"/>
<gene>
    <name evidence="2" type="ORF">NCTC12360_00524</name>
</gene>
<name>A0A376GZV7_ENTGA</name>
<keyword evidence="3" id="KW-1185">Reference proteome</keyword>